<keyword evidence="2" id="KW-1185">Reference proteome</keyword>
<protein>
    <submittedName>
        <fullName evidence="1">Uncharacterized protein</fullName>
    </submittedName>
</protein>
<comment type="caution">
    <text evidence="1">The sequence shown here is derived from an EMBL/GenBank/DDBJ whole genome shotgun (WGS) entry which is preliminary data.</text>
</comment>
<reference evidence="1" key="1">
    <citation type="journal article" date="2023" name="G3 (Bethesda)">
        <title>Whole genome assembly and annotation of the endangered Caribbean coral Acropora cervicornis.</title>
        <authorList>
            <person name="Selwyn J.D."/>
            <person name="Vollmer S.V."/>
        </authorList>
    </citation>
    <scope>NUCLEOTIDE SEQUENCE</scope>
    <source>
        <strain evidence="1">K2</strain>
    </source>
</reference>
<evidence type="ECO:0000313" key="2">
    <source>
        <dbReference type="Proteomes" id="UP001249851"/>
    </source>
</evidence>
<sequence>MDLMSYLSDDEWEVVKEPLDMEGFDEYRIVHRCSEGGGNFKYSAVHTRDEIPVEIRISGASPNRDPLKEIQLIKLRVDTNKFITGMEDCGDCVVRK</sequence>
<dbReference type="AlphaFoldDB" id="A0AAD9R1A1"/>
<evidence type="ECO:0000313" key="1">
    <source>
        <dbReference type="EMBL" id="KAK2571304.1"/>
    </source>
</evidence>
<name>A0AAD9R1A1_ACRCE</name>
<dbReference type="Proteomes" id="UP001249851">
    <property type="component" value="Unassembled WGS sequence"/>
</dbReference>
<dbReference type="EMBL" id="JARQWQ010000006">
    <property type="protein sequence ID" value="KAK2571304.1"/>
    <property type="molecule type" value="Genomic_DNA"/>
</dbReference>
<accession>A0AAD9R1A1</accession>
<proteinExistence type="predicted"/>
<organism evidence="1 2">
    <name type="scientific">Acropora cervicornis</name>
    <name type="common">Staghorn coral</name>
    <dbReference type="NCBI Taxonomy" id="6130"/>
    <lineage>
        <taxon>Eukaryota</taxon>
        <taxon>Metazoa</taxon>
        <taxon>Cnidaria</taxon>
        <taxon>Anthozoa</taxon>
        <taxon>Hexacorallia</taxon>
        <taxon>Scleractinia</taxon>
        <taxon>Astrocoeniina</taxon>
        <taxon>Acroporidae</taxon>
        <taxon>Acropora</taxon>
    </lineage>
</organism>
<reference evidence="1" key="2">
    <citation type="journal article" date="2023" name="Science">
        <title>Genomic signatures of disease resistance in endangered staghorn corals.</title>
        <authorList>
            <person name="Vollmer S.V."/>
            <person name="Selwyn J.D."/>
            <person name="Despard B.A."/>
            <person name="Roesel C.L."/>
        </authorList>
    </citation>
    <scope>NUCLEOTIDE SEQUENCE</scope>
    <source>
        <strain evidence="1">K2</strain>
    </source>
</reference>
<gene>
    <name evidence="1" type="ORF">P5673_003884</name>
</gene>